<evidence type="ECO:0000256" key="1">
    <source>
        <dbReference type="SAM" id="Phobius"/>
    </source>
</evidence>
<sequence length="162" mass="19257">MDLYCTKHKKRLSERYDPKSTFIEIYCVDCEMEERYQTLLALSTEERKQVIRKFSYRKGIIIAGGVAAILLLPLPVPLKIVSLFICSIIIFKVLIEPLLFEPAAQKPLWEDVRAKALNQSSIQANQVDNVKRQWKKGFLQERKNKKWTEEEWQQYLRQFYKK</sequence>
<feature type="transmembrane region" description="Helical" evidence="1">
    <location>
        <begin position="56"/>
        <end position="74"/>
    </location>
</feature>
<accession>A0ABS2NWT1</accession>
<dbReference type="EMBL" id="JAFBED010000002">
    <property type="protein sequence ID" value="MBM7619113.1"/>
    <property type="molecule type" value="Genomic_DNA"/>
</dbReference>
<feature type="transmembrane region" description="Helical" evidence="1">
    <location>
        <begin position="80"/>
        <end position="100"/>
    </location>
</feature>
<keyword evidence="3" id="KW-1185">Reference proteome</keyword>
<comment type="caution">
    <text evidence="2">The sequence shown here is derived from an EMBL/GenBank/DDBJ whole genome shotgun (WGS) entry which is preliminary data.</text>
</comment>
<evidence type="ECO:0000313" key="2">
    <source>
        <dbReference type="EMBL" id="MBM7619113.1"/>
    </source>
</evidence>
<keyword evidence="1" id="KW-1133">Transmembrane helix</keyword>
<keyword evidence="1" id="KW-0812">Transmembrane</keyword>
<name>A0ABS2NWT1_9BACI</name>
<gene>
    <name evidence="2" type="ORF">JOC95_000962</name>
</gene>
<organism evidence="2 3">
    <name type="scientific">Sutcliffiella tianshenii</name>
    <dbReference type="NCBI Taxonomy" id="1463404"/>
    <lineage>
        <taxon>Bacteria</taxon>
        <taxon>Bacillati</taxon>
        <taxon>Bacillota</taxon>
        <taxon>Bacilli</taxon>
        <taxon>Bacillales</taxon>
        <taxon>Bacillaceae</taxon>
        <taxon>Sutcliffiella</taxon>
    </lineage>
</organism>
<proteinExistence type="predicted"/>
<reference evidence="2 3" key="1">
    <citation type="submission" date="2021-01" db="EMBL/GenBank/DDBJ databases">
        <title>Genomic Encyclopedia of Type Strains, Phase IV (KMG-IV): sequencing the most valuable type-strain genomes for metagenomic binning, comparative biology and taxonomic classification.</title>
        <authorList>
            <person name="Goeker M."/>
        </authorList>
    </citation>
    <scope>NUCLEOTIDE SEQUENCE [LARGE SCALE GENOMIC DNA]</scope>
    <source>
        <strain evidence="2 3">DSM 25879</strain>
    </source>
</reference>
<dbReference type="Proteomes" id="UP000737402">
    <property type="component" value="Unassembled WGS sequence"/>
</dbReference>
<dbReference type="RefSeq" id="WP_204413933.1">
    <property type="nucleotide sequence ID" value="NZ_JAFBED010000002.1"/>
</dbReference>
<keyword evidence="1" id="KW-0472">Membrane</keyword>
<evidence type="ECO:0000313" key="3">
    <source>
        <dbReference type="Proteomes" id="UP000737402"/>
    </source>
</evidence>
<protein>
    <submittedName>
        <fullName evidence="2">Uncharacterized protein</fullName>
    </submittedName>
</protein>